<dbReference type="EMBL" id="PCTL01000017">
    <property type="protein sequence ID" value="PIP73551.1"/>
    <property type="molecule type" value="Genomic_DNA"/>
</dbReference>
<proteinExistence type="inferred from homology"/>
<dbReference type="SMART" id="SM00382">
    <property type="entry name" value="AAA"/>
    <property type="match status" value="1"/>
</dbReference>
<dbReference type="CDD" id="cd00009">
    <property type="entry name" value="AAA"/>
    <property type="match status" value="1"/>
</dbReference>
<comment type="catalytic activity">
    <reaction evidence="2 3">
        <text>DNA(n) + a 2'-deoxyribonucleoside 5'-triphosphate = DNA(n+1) + diphosphate</text>
        <dbReference type="Rhea" id="RHEA:22508"/>
        <dbReference type="Rhea" id="RHEA-COMP:17339"/>
        <dbReference type="Rhea" id="RHEA-COMP:17340"/>
        <dbReference type="ChEBI" id="CHEBI:33019"/>
        <dbReference type="ChEBI" id="CHEBI:61560"/>
        <dbReference type="ChEBI" id="CHEBI:173112"/>
        <dbReference type="EC" id="2.7.7.7"/>
    </reaction>
</comment>
<dbReference type="PANTHER" id="PTHR11669:SF0">
    <property type="entry name" value="PROTEIN STICHEL-LIKE 2"/>
    <property type="match status" value="1"/>
</dbReference>
<evidence type="ECO:0000256" key="2">
    <source>
        <dbReference type="ARBA" id="ARBA00049244"/>
    </source>
</evidence>
<dbReference type="GO" id="GO:0003887">
    <property type="term" value="F:DNA-directed DNA polymerase activity"/>
    <property type="evidence" value="ECO:0007669"/>
    <property type="project" value="UniProtKB-KW"/>
</dbReference>
<dbReference type="EC" id="2.7.7.7" evidence="3"/>
<dbReference type="SUPFAM" id="SSF52540">
    <property type="entry name" value="P-loop containing nucleoside triphosphate hydrolases"/>
    <property type="match status" value="1"/>
</dbReference>
<dbReference type="GO" id="GO:0009360">
    <property type="term" value="C:DNA polymerase III complex"/>
    <property type="evidence" value="ECO:0007669"/>
    <property type="project" value="InterPro"/>
</dbReference>
<evidence type="ECO:0000313" key="6">
    <source>
        <dbReference type="Proteomes" id="UP000230638"/>
    </source>
</evidence>
<keyword evidence="3" id="KW-0067">ATP-binding</keyword>
<sequence length="356" mass="39367">MPSATLYRKYRPERFSDVLGQEHIVRAISGALAQGALSHAYLFAGSRGTGKTSVARIIARELKCSVNDLYEIDAASNRGIDDVRELRESVRARPFDSPYKVYIIDEVHMLSTPAFNALLKTLEEPPEHTIFILATTELEKLPETVVSRCEVHTFKKPSRELLKQMALAVAKKEGRVIEPASAELIALLGDGSFRDTHGILQKVLSATSEKKIPHGEVEAITGAPKGVLVNEVFSAIAERNAARGLAAVARAAQANTDMRLFLHLVLERLRAGLLLRYAQDIAEEMKHDFTEEDFLLIETTAKNHDANLSSGVLKEFLDAYQKIRDYYIPEVAIEIALMKVVGDAPDKSASKTESKE</sequence>
<name>A0A2H0CUX7_9BACT</name>
<keyword evidence="3" id="KW-0808">Transferase</keyword>
<dbReference type="Proteomes" id="UP000230638">
    <property type="component" value="Unassembled WGS sequence"/>
</dbReference>
<dbReference type="Gene3D" id="3.40.50.300">
    <property type="entry name" value="P-loop containing nucleotide triphosphate hydrolases"/>
    <property type="match status" value="1"/>
</dbReference>
<evidence type="ECO:0000256" key="3">
    <source>
        <dbReference type="RuleBase" id="RU364063"/>
    </source>
</evidence>
<keyword evidence="3" id="KW-0547">Nucleotide-binding</keyword>
<dbReference type="InterPro" id="IPR027417">
    <property type="entry name" value="P-loop_NTPase"/>
</dbReference>
<dbReference type="InterPro" id="IPR050238">
    <property type="entry name" value="DNA_Rep/Repair_Clamp_Loader"/>
</dbReference>
<keyword evidence="3" id="KW-0548">Nucleotidyltransferase</keyword>
<dbReference type="InterPro" id="IPR012763">
    <property type="entry name" value="DNA_pol_III_sug/sutau_N"/>
</dbReference>
<dbReference type="InterPro" id="IPR003593">
    <property type="entry name" value="AAA+_ATPase"/>
</dbReference>
<feature type="domain" description="AAA+ ATPase" evidence="4">
    <location>
        <begin position="37"/>
        <end position="158"/>
    </location>
</feature>
<evidence type="ECO:0000259" key="4">
    <source>
        <dbReference type="SMART" id="SM00382"/>
    </source>
</evidence>
<dbReference type="PANTHER" id="PTHR11669">
    <property type="entry name" value="REPLICATION FACTOR C / DNA POLYMERASE III GAMMA-TAU SUBUNIT"/>
    <property type="match status" value="1"/>
</dbReference>
<organism evidence="5 6">
    <name type="scientific">Candidatus Lloydbacteria bacterium CG22_combo_CG10-13_8_21_14_all_47_15</name>
    <dbReference type="NCBI Taxonomy" id="1974635"/>
    <lineage>
        <taxon>Bacteria</taxon>
        <taxon>Candidatus Lloydiibacteriota</taxon>
    </lineage>
</organism>
<comment type="caution">
    <text evidence="5">The sequence shown here is derived from an EMBL/GenBank/DDBJ whole genome shotgun (WGS) entry which is preliminary data.</text>
</comment>
<gene>
    <name evidence="3 5" type="primary">dnaX</name>
    <name evidence="5" type="ORF">COW88_01530</name>
</gene>
<comment type="subunit">
    <text evidence="3">DNA polymerase III contains a core (composed of alpha, epsilon and theta chains) that associates with a tau subunit. This core dimerizes to form the POLIII' complex. PolIII' associates with the gamma complex (composed of gamma, delta, delta', psi and chi chains) and with the beta chain to form the complete DNA polymerase III complex.</text>
</comment>
<protein>
    <recommendedName>
        <fullName evidence="3">DNA polymerase III subunit gamma/tau</fullName>
        <ecNumber evidence="3">2.7.7.7</ecNumber>
    </recommendedName>
</protein>
<comment type="function">
    <text evidence="3">DNA polymerase III is a complex, multichain enzyme responsible for most of the replicative synthesis in bacteria. This DNA polymerase also exhibits 3' to 5' exonuclease activity.</text>
</comment>
<comment type="similarity">
    <text evidence="3">Belongs to the DnaX/STICHEL family.</text>
</comment>
<keyword evidence="1 3" id="KW-0239">DNA-directed DNA polymerase</keyword>
<reference evidence="5 6" key="1">
    <citation type="submission" date="2017-09" db="EMBL/GenBank/DDBJ databases">
        <title>Depth-based differentiation of microbial function through sediment-hosted aquifers and enrichment of novel symbionts in the deep terrestrial subsurface.</title>
        <authorList>
            <person name="Probst A.J."/>
            <person name="Ladd B."/>
            <person name="Jarett J.K."/>
            <person name="Geller-Mcgrath D.E."/>
            <person name="Sieber C.M."/>
            <person name="Emerson J.B."/>
            <person name="Anantharaman K."/>
            <person name="Thomas B.C."/>
            <person name="Malmstrom R."/>
            <person name="Stieglmeier M."/>
            <person name="Klingl A."/>
            <person name="Woyke T."/>
            <person name="Ryan C.M."/>
            <person name="Banfield J.F."/>
        </authorList>
    </citation>
    <scope>NUCLEOTIDE SEQUENCE [LARGE SCALE GENOMIC DNA]</scope>
    <source>
        <strain evidence="5">CG22_combo_CG10-13_8_21_14_all_47_15</strain>
    </source>
</reference>
<dbReference type="Gene3D" id="1.10.8.60">
    <property type="match status" value="1"/>
</dbReference>
<accession>A0A2H0CUX7</accession>
<dbReference type="GO" id="GO:0006261">
    <property type="term" value="P:DNA-templated DNA replication"/>
    <property type="evidence" value="ECO:0007669"/>
    <property type="project" value="TreeGrafter"/>
</dbReference>
<dbReference type="Gene3D" id="1.20.272.10">
    <property type="match status" value="1"/>
</dbReference>
<keyword evidence="3" id="KW-0235">DNA replication</keyword>
<evidence type="ECO:0000256" key="1">
    <source>
        <dbReference type="ARBA" id="ARBA00022932"/>
    </source>
</evidence>
<dbReference type="Pfam" id="PF13177">
    <property type="entry name" value="DNA_pol3_delta2"/>
    <property type="match status" value="2"/>
</dbReference>
<dbReference type="GO" id="GO:0005524">
    <property type="term" value="F:ATP binding"/>
    <property type="evidence" value="ECO:0007669"/>
    <property type="project" value="UniProtKB-KW"/>
</dbReference>
<evidence type="ECO:0000313" key="5">
    <source>
        <dbReference type="EMBL" id="PIP73551.1"/>
    </source>
</evidence>
<dbReference type="AlphaFoldDB" id="A0A2H0CUX7"/>
<dbReference type="NCBIfam" id="TIGR02397">
    <property type="entry name" value="dnaX_nterm"/>
    <property type="match status" value="1"/>
</dbReference>